<reference evidence="2" key="1">
    <citation type="submission" date="2023-10" db="EMBL/GenBank/DDBJ databases">
        <authorList>
            <consortium name="PulseNet: The National Subtyping Network for Foodborne Disease Surveillance"/>
        </authorList>
    </citation>
    <scope>NUCLEOTIDE SEQUENCE</scope>
    <source>
        <strain evidence="2">PNUSAV004886</strain>
    </source>
</reference>
<protein>
    <submittedName>
        <fullName evidence="2">Uncharacterized protein</fullName>
    </submittedName>
</protein>
<sequence length="412" mass="46953">MKRILFTIIGCCLSLLVQAETNYVSIDYIGADFHLKKKNWLQKMLSDENKQVALLITIKDSESIDDRKIIISPKQLDAFVKKNEQIRSSFMSDIPILRNRPIKSFRKVSIKIDFLSIDESNLTNFAKGLESLASLASSTQPQTAALTQPLVDSFFSLVRNNRDVFIENEVGFDTFKAGYQEFYFDNEGKRFKDASSDPADTSVVLKFNVTFAQRYPIQWGESWHGQPGINGHADELFEQLNAQGLNNRERLKRCEELRAYLKQEHDKETANDLVAIAVDTVGWKQDDTAYNCINLNEALQYQTTHGLKNLLGCNTERCFDTKRALNYLNNGNLYQANKVFSSTLADVSSCSLDVKRISGWRTFSCDERENTDYTCETQATINHKEYKLSFNWSENKLANFSCSEELAIAASN</sequence>
<comment type="caution">
    <text evidence="2">The sequence shown here is derived from an EMBL/GenBank/DDBJ whole genome shotgun (WGS) entry which is preliminary data.</text>
</comment>
<dbReference type="AlphaFoldDB" id="A0AAI9CXH9"/>
<evidence type="ECO:0000313" key="3">
    <source>
        <dbReference type="Proteomes" id="UP001253463"/>
    </source>
</evidence>
<gene>
    <name evidence="2" type="ORF">RZY48_003588</name>
</gene>
<evidence type="ECO:0000256" key="1">
    <source>
        <dbReference type="SAM" id="SignalP"/>
    </source>
</evidence>
<feature type="signal peptide" evidence="1">
    <location>
        <begin position="1"/>
        <end position="19"/>
    </location>
</feature>
<accession>A0AAI9CXH9</accession>
<organism evidence="2 3">
    <name type="scientific">Vibrio navarrensis</name>
    <dbReference type="NCBI Taxonomy" id="29495"/>
    <lineage>
        <taxon>Bacteria</taxon>
        <taxon>Pseudomonadati</taxon>
        <taxon>Pseudomonadota</taxon>
        <taxon>Gammaproteobacteria</taxon>
        <taxon>Vibrionales</taxon>
        <taxon>Vibrionaceae</taxon>
        <taxon>Vibrio</taxon>
    </lineage>
</organism>
<proteinExistence type="predicted"/>
<dbReference type="RefSeq" id="WP_172565990.1">
    <property type="nucleotide sequence ID" value="NZ_CP051102.1"/>
</dbReference>
<keyword evidence="1" id="KW-0732">Signal</keyword>
<feature type="chain" id="PRO_5042571928" evidence="1">
    <location>
        <begin position="20"/>
        <end position="412"/>
    </location>
</feature>
<evidence type="ECO:0000313" key="2">
    <source>
        <dbReference type="EMBL" id="ELN6934112.1"/>
    </source>
</evidence>
<dbReference type="EMBL" id="ABNSCA010000014">
    <property type="protein sequence ID" value="ELN6934112.1"/>
    <property type="molecule type" value="Genomic_DNA"/>
</dbReference>
<name>A0AAI9CXH9_9VIBR</name>
<dbReference type="Proteomes" id="UP001253463">
    <property type="component" value="Unassembled WGS sequence"/>
</dbReference>